<dbReference type="EMBL" id="CAJJDP010000148">
    <property type="protein sequence ID" value="CAD8209182.1"/>
    <property type="molecule type" value="Genomic_DNA"/>
</dbReference>
<evidence type="ECO:0000313" key="2">
    <source>
        <dbReference type="Proteomes" id="UP000683925"/>
    </source>
</evidence>
<proteinExistence type="predicted"/>
<sequence length="212" mass="25175">MSNIKIVYQRKVHKLPQKVRTFQEIVETIKTLYPALKEVHLFTIINPSEPDGIEEINCDLALTFLKKMYQQMKWPTIKLLVVENLNDENQLRNSMDLLNQSQIILDKSNYQDQPNNNKQLVEQNSKVPQKQVIDYRQDEKLKQTIVQIIDERLNHYNLLNQKDQETVIITQKAKKLSQMFIQFPEDWLFDFVKQQGAHQPEEHLVSLLTEFN</sequence>
<dbReference type="OMA" id="DERLNHY"/>
<comment type="caution">
    <text evidence="1">The sequence shown here is derived from an EMBL/GenBank/DDBJ whole genome shotgun (WGS) entry which is preliminary data.</text>
</comment>
<dbReference type="AlphaFoldDB" id="A0A8S1YBI0"/>
<dbReference type="OrthoDB" id="296645at2759"/>
<protein>
    <submittedName>
        <fullName evidence="1">Uncharacterized protein</fullName>
    </submittedName>
</protein>
<name>A0A8S1YBI0_PAROT</name>
<keyword evidence="2" id="KW-1185">Reference proteome</keyword>
<accession>A0A8S1YBI0</accession>
<gene>
    <name evidence="1" type="ORF">POCTA_138.1.T1460087</name>
</gene>
<reference evidence="1" key="1">
    <citation type="submission" date="2021-01" db="EMBL/GenBank/DDBJ databases">
        <authorList>
            <consortium name="Genoscope - CEA"/>
            <person name="William W."/>
        </authorList>
    </citation>
    <scope>NUCLEOTIDE SEQUENCE</scope>
</reference>
<dbReference type="Proteomes" id="UP000683925">
    <property type="component" value="Unassembled WGS sequence"/>
</dbReference>
<evidence type="ECO:0000313" key="1">
    <source>
        <dbReference type="EMBL" id="CAD8209182.1"/>
    </source>
</evidence>
<organism evidence="1 2">
    <name type="scientific">Paramecium octaurelia</name>
    <dbReference type="NCBI Taxonomy" id="43137"/>
    <lineage>
        <taxon>Eukaryota</taxon>
        <taxon>Sar</taxon>
        <taxon>Alveolata</taxon>
        <taxon>Ciliophora</taxon>
        <taxon>Intramacronucleata</taxon>
        <taxon>Oligohymenophorea</taxon>
        <taxon>Peniculida</taxon>
        <taxon>Parameciidae</taxon>
        <taxon>Paramecium</taxon>
    </lineage>
</organism>